<comment type="caution">
    <text evidence="1">The sequence shown here is derived from an EMBL/GenBank/DDBJ whole genome shotgun (WGS) entry which is preliminary data.</text>
</comment>
<organism evidence="1 2">
    <name type="scientific">Blautia obeum</name>
    <dbReference type="NCBI Taxonomy" id="40520"/>
    <lineage>
        <taxon>Bacteria</taxon>
        <taxon>Bacillati</taxon>
        <taxon>Bacillota</taxon>
        <taxon>Clostridia</taxon>
        <taxon>Lachnospirales</taxon>
        <taxon>Lachnospiraceae</taxon>
        <taxon>Blautia</taxon>
    </lineage>
</organism>
<reference evidence="1 2" key="1">
    <citation type="submission" date="2018-08" db="EMBL/GenBank/DDBJ databases">
        <title>A genome reference for cultivated species of the human gut microbiota.</title>
        <authorList>
            <person name="Zou Y."/>
            <person name="Xue W."/>
            <person name="Luo G."/>
        </authorList>
    </citation>
    <scope>NUCLEOTIDE SEQUENCE [LARGE SCALE GENOMIC DNA]</scope>
    <source>
        <strain evidence="1 2">AM22-9LB</strain>
    </source>
</reference>
<dbReference type="EMBL" id="QRHZ01000001">
    <property type="protein sequence ID" value="RHG19962.1"/>
    <property type="molecule type" value="Genomic_DNA"/>
</dbReference>
<dbReference type="AlphaFoldDB" id="A0A414SK52"/>
<evidence type="ECO:0000313" key="2">
    <source>
        <dbReference type="Proteomes" id="UP000284220"/>
    </source>
</evidence>
<gene>
    <name evidence="1" type="ORF">DW272_01805</name>
</gene>
<name>A0A414SK52_9FIRM</name>
<dbReference type="Proteomes" id="UP000284220">
    <property type="component" value="Unassembled WGS sequence"/>
</dbReference>
<sequence length="110" mass="12359">MKKRIISTLVTVTVALTAFWGGQMTNATVQADEKESIFLDDITDWNTNGTELSLAMRDGSEMTVYKEDAVYSPERKRYIALDEIASVNMTATGFEIVTVDGNTYEFEEEK</sequence>
<proteinExistence type="predicted"/>
<protein>
    <submittedName>
        <fullName evidence="1">Uncharacterized protein</fullName>
    </submittedName>
</protein>
<evidence type="ECO:0000313" key="1">
    <source>
        <dbReference type="EMBL" id="RHG19962.1"/>
    </source>
</evidence>
<dbReference type="RefSeq" id="WP_118197284.1">
    <property type="nucleotide sequence ID" value="NZ_QRHZ01000001.1"/>
</dbReference>
<accession>A0A414SK52</accession>